<comment type="caution">
    <text evidence="1">The sequence shown here is derived from an EMBL/GenBank/DDBJ whole genome shotgun (WGS) entry which is preliminary data.</text>
</comment>
<evidence type="ECO:0000313" key="1">
    <source>
        <dbReference type="EMBL" id="KAG5590076.1"/>
    </source>
</evidence>
<sequence length="61" mass="6714">MNLILSSTVLNQVGNETYVYQKFESFNNNDSNALEMINQTANGGHIGASYALAIISIFKGW</sequence>
<dbReference type="AlphaFoldDB" id="A0A9J5XRW0"/>
<evidence type="ECO:0000313" key="2">
    <source>
        <dbReference type="Proteomes" id="UP000824120"/>
    </source>
</evidence>
<reference evidence="1 2" key="1">
    <citation type="submission" date="2020-09" db="EMBL/GenBank/DDBJ databases">
        <title>De no assembly of potato wild relative species, Solanum commersonii.</title>
        <authorList>
            <person name="Cho K."/>
        </authorList>
    </citation>
    <scope>NUCLEOTIDE SEQUENCE [LARGE SCALE GENOMIC DNA]</scope>
    <source>
        <strain evidence="1">LZ3.2</strain>
        <tissue evidence="1">Leaf</tissue>
    </source>
</reference>
<dbReference type="EMBL" id="JACXVP010000008">
    <property type="protein sequence ID" value="KAG5590076.1"/>
    <property type="molecule type" value="Genomic_DNA"/>
</dbReference>
<keyword evidence="2" id="KW-1185">Reference proteome</keyword>
<proteinExistence type="predicted"/>
<accession>A0A9J5XRW0</accession>
<dbReference type="OrthoDB" id="1293639at2759"/>
<name>A0A9J5XRW0_SOLCO</name>
<protein>
    <submittedName>
        <fullName evidence="1">Uncharacterized protein</fullName>
    </submittedName>
</protein>
<gene>
    <name evidence="1" type="ORF">H5410_040590</name>
</gene>
<dbReference type="Proteomes" id="UP000824120">
    <property type="component" value="Chromosome 8"/>
</dbReference>
<organism evidence="1 2">
    <name type="scientific">Solanum commersonii</name>
    <name type="common">Commerson's wild potato</name>
    <name type="synonym">Commerson's nightshade</name>
    <dbReference type="NCBI Taxonomy" id="4109"/>
    <lineage>
        <taxon>Eukaryota</taxon>
        <taxon>Viridiplantae</taxon>
        <taxon>Streptophyta</taxon>
        <taxon>Embryophyta</taxon>
        <taxon>Tracheophyta</taxon>
        <taxon>Spermatophyta</taxon>
        <taxon>Magnoliopsida</taxon>
        <taxon>eudicotyledons</taxon>
        <taxon>Gunneridae</taxon>
        <taxon>Pentapetalae</taxon>
        <taxon>asterids</taxon>
        <taxon>lamiids</taxon>
        <taxon>Solanales</taxon>
        <taxon>Solanaceae</taxon>
        <taxon>Solanoideae</taxon>
        <taxon>Solaneae</taxon>
        <taxon>Solanum</taxon>
    </lineage>
</organism>